<reference evidence="3 4" key="1">
    <citation type="submission" date="2018-04" db="EMBL/GenBank/DDBJ databases">
        <title>Novel Campyloabacter and Helicobacter Species and Strains.</title>
        <authorList>
            <person name="Mannion A.J."/>
            <person name="Shen Z."/>
            <person name="Fox J.G."/>
        </authorList>
    </citation>
    <scope>NUCLEOTIDE SEQUENCE [LARGE SCALE GENOMIC DNA]</scope>
    <source>
        <strain evidence="3 4">MIT 97-5075</strain>
    </source>
</reference>
<keyword evidence="4" id="KW-1185">Reference proteome</keyword>
<evidence type="ECO:0000313" key="4">
    <source>
        <dbReference type="Proteomes" id="UP000256424"/>
    </source>
</evidence>
<dbReference type="GO" id="GO:0044780">
    <property type="term" value="P:bacterial-type flagellum assembly"/>
    <property type="evidence" value="ECO:0007669"/>
    <property type="project" value="InterPro"/>
</dbReference>
<accession>A0A3D8J2J7</accession>
<organism evidence="3 4">
    <name type="scientific">Helicobacter aurati</name>
    <dbReference type="NCBI Taxonomy" id="137778"/>
    <lineage>
        <taxon>Bacteria</taxon>
        <taxon>Pseudomonadati</taxon>
        <taxon>Campylobacterota</taxon>
        <taxon>Epsilonproteobacteria</taxon>
        <taxon>Campylobacterales</taxon>
        <taxon>Helicobacteraceae</taxon>
        <taxon>Helicobacter</taxon>
    </lineage>
</organism>
<dbReference type="PANTHER" id="PTHR36307">
    <property type="entry name" value="FLAGELLA BASAL BODY P-RING FORMATION PROTEIN FLGA"/>
    <property type="match status" value="1"/>
</dbReference>
<dbReference type="Pfam" id="PF13144">
    <property type="entry name" value="ChapFlgA"/>
    <property type="match status" value="1"/>
</dbReference>
<keyword evidence="1" id="KW-0812">Transmembrane</keyword>
<comment type="caution">
    <text evidence="3">The sequence shown here is derived from an EMBL/GenBank/DDBJ whole genome shotgun (WGS) entry which is preliminary data.</text>
</comment>
<keyword evidence="3" id="KW-0966">Cell projection</keyword>
<dbReference type="NCBIfam" id="TIGR03170">
    <property type="entry name" value="flgA_cterm"/>
    <property type="match status" value="1"/>
</dbReference>
<dbReference type="Proteomes" id="UP000256424">
    <property type="component" value="Unassembled WGS sequence"/>
</dbReference>
<keyword evidence="3" id="KW-0282">Flagellum</keyword>
<keyword evidence="3" id="KW-0969">Cilium</keyword>
<dbReference type="InterPro" id="IPR039246">
    <property type="entry name" value="Flagellar_FlgA"/>
</dbReference>
<keyword evidence="1" id="KW-1133">Transmembrane helix</keyword>
<feature type="non-terminal residue" evidence="3">
    <location>
        <position position="1"/>
    </location>
</feature>
<dbReference type="PANTHER" id="PTHR36307:SF1">
    <property type="entry name" value="FLAGELLA BASAL BODY P-RING FORMATION PROTEIN FLGA"/>
    <property type="match status" value="1"/>
</dbReference>
<dbReference type="AlphaFoldDB" id="A0A3D8J2J7"/>
<keyword evidence="1" id="KW-0472">Membrane</keyword>
<dbReference type="Gene3D" id="2.30.30.760">
    <property type="match status" value="1"/>
</dbReference>
<evidence type="ECO:0000259" key="2">
    <source>
        <dbReference type="Pfam" id="PF13144"/>
    </source>
</evidence>
<feature type="domain" description="Flagella basal body P-ring formation protein FlgA SAF" evidence="2">
    <location>
        <begin position="147"/>
        <end position="266"/>
    </location>
</feature>
<gene>
    <name evidence="3" type="primary">flgA</name>
    <name evidence="3" type="ORF">CQA66_05825</name>
</gene>
<feature type="transmembrane region" description="Helical" evidence="1">
    <location>
        <begin position="34"/>
        <end position="57"/>
    </location>
</feature>
<protein>
    <submittedName>
        <fullName evidence="3">Flagella basal body P-ring formation protein FlgA</fullName>
    </submittedName>
</protein>
<evidence type="ECO:0000256" key="1">
    <source>
        <dbReference type="SAM" id="Phobius"/>
    </source>
</evidence>
<proteinExistence type="predicted"/>
<dbReference type="InterPro" id="IPR017585">
    <property type="entry name" value="SAF_FlgA"/>
</dbReference>
<dbReference type="EMBL" id="NXLW01000010">
    <property type="protein sequence ID" value="RDU71623.1"/>
    <property type="molecule type" value="Genomic_DNA"/>
</dbReference>
<evidence type="ECO:0000313" key="3">
    <source>
        <dbReference type="EMBL" id="RDU71623.1"/>
    </source>
</evidence>
<name>A0A3D8J2J7_9HELI</name>
<sequence length="268" mass="30419">VMRFHSVLQIAVAKNLIFLNLMQKRRTSRKLCICINNILIILLEKGVGVLTRLLFILTLQCFVAAKDNVAEIKQYIKQSYLAMYPEMHIESISLIARNELKIYDIEILNKNLSSFKSSHGYIALTYKYKNHVIQESLRYTMQAFITVYTATQNIPAKSNIDSGVITAKRQEFSTLPFVPATKNELLESSARISIPVNTMITQNKLMQKVLVQKDSLVKIVFYSEGIEAITHGKALESGVKGNIIKIQNIESKRIIQAQIIGENEVKLN</sequence>